<accession>A0AAN8T417</accession>
<keyword evidence="2" id="KW-1185">Reference proteome</keyword>
<sequence length="105" mass="12468">MDGTVVAMVFLVPYYWAIRRGYITISQLMEVPMCSKSWRRTNEDQNLIKFGLIWKCYYMGKGWDISTTPRWLLCPYPNSFRDNEGDVMMALKLKLLQTERFSHSK</sequence>
<dbReference type="Proteomes" id="UP001371456">
    <property type="component" value="Unassembled WGS sequence"/>
</dbReference>
<protein>
    <submittedName>
        <fullName evidence="1">Uncharacterized protein</fullName>
    </submittedName>
</protein>
<dbReference type="AlphaFoldDB" id="A0AAN8T417"/>
<evidence type="ECO:0000313" key="1">
    <source>
        <dbReference type="EMBL" id="KAK6780240.1"/>
    </source>
</evidence>
<dbReference type="EMBL" id="JBANQN010000009">
    <property type="protein sequence ID" value="KAK6780240.1"/>
    <property type="molecule type" value="Genomic_DNA"/>
</dbReference>
<comment type="caution">
    <text evidence="1">The sequence shown here is derived from an EMBL/GenBank/DDBJ whole genome shotgun (WGS) entry which is preliminary data.</text>
</comment>
<name>A0AAN8T417_SOLBU</name>
<organism evidence="1 2">
    <name type="scientific">Solanum bulbocastanum</name>
    <name type="common">Wild potato</name>
    <dbReference type="NCBI Taxonomy" id="147425"/>
    <lineage>
        <taxon>Eukaryota</taxon>
        <taxon>Viridiplantae</taxon>
        <taxon>Streptophyta</taxon>
        <taxon>Embryophyta</taxon>
        <taxon>Tracheophyta</taxon>
        <taxon>Spermatophyta</taxon>
        <taxon>Magnoliopsida</taxon>
        <taxon>eudicotyledons</taxon>
        <taxon>Gunneridae</taxon>
        <taxon>Pentapetalae</taxon>
        <taxon>asterids</taxon>
        <taxon>lamiids</taxon>
        <taxon>Solanales</taxon>
        <taxon>Solanaceae</taxon>
        <taxon>Solanoideae</taxon>
        <taxon>Solaneae</taxon>
        <taxon>Solanum</taxon>
    </lineage>
</organism>
<gene>
    <name evidence="1" type="ORF">RDI58_022424</name>
</gene>
<evidence type="ECO:0000313" key="2">
    <source>
        <dbReference type="Proteomes" id="UP001371456"/>
    </source>
</evidence>
<reference evidence="1 2" key="1">
    <citation type="submission" date="2024-02" db="EMBL/GenBank/DDBJ databases">
        <title>de novo genome assembly of Solanum bulbocastanum strain 11H21.</title>
        <authorList>
            <person name="Hosaka A.J."/>
        </authorList>
    </citation>
    <scope>NUCLEOTIDE SEQUENCE [LARGE SCALE GENOMIC DNA]</scope>
    <source>
        <tissue evidence="1">Young leaves</tissue>
    </source>
</reference>
<proteinExistence type="predicted"/>